<evidence type="ECO:0000313" key="2">
    <source>
        <dbReference type="Proteomes" id="UP000193396"/>
    </source>
</evidence>
<dbReference type="Proteomes" id="UP000193396">
    <property type="component" value="Unassembled WGS sequence"/>
</dbReference>
<reference evidence="1 2" key="1">
    <citation type="submission" date="2014-03" db="EMBL/GenBank/DDBJ databases">
        <title>The draft genome sequence of Thalassospira alkalitolerans JCM 18968.</title>
        <authorList>
            <person name="Lai Q."/>
            <person name="Shao Z."/>
        </authorList>
    </citation>
    <scope>NUCLEOTIDE SEQUENCE [LARGE SCALE GENOMIC DNA]</scope>
    <source>
        <strain evidence="1 2">JCM 18968</strain>
    </source>
</reference>
<keyword evidence="2" id="KW-1185">Reference proteome</keyword>
<proteinExistence type="predicted"/>
<sequence>MRAKLFAFITLIGAGAAGYTLLPYTPIPGYFDAFANRVSALAGFGAENIRNRVLPELESQLSNADLTIGTPVFIRVFNAERDLEIWLRGDKRYRLFKRVGFCPPNGDKTQTGFAGLGVYNITREGLVPNSPHHLEITLTPLTSGAPEDTREQGQATPPAIYGNCEGSGSIALENSDIEPVFILIDTALRAGQSQVPVHIFEQHQNMDDALALAEDAFESVPAPGLYDVYTAFERTRIPPEVHKANGRYQVDAH</sequence>
<dbReference type="STRING" id="1293890.TALK_13025"/>
<dbReference type="OrthoDB" id="9809748at2"/>
<accession>A0A1Y2LB56</accession>
<dbReference type="RefSeq" id="WP_085619535.1">
    <property type="nucleotide sequence ID" value="NZ_JFKB01000008.1"/>
</dbReference>
<name>A0A1Y2LB56_9PROT</name>
<organism evidence="1 2">
    <name type="scientific">Thalassospira alkalitolerans</name>
    <dbReference type="NCBI Taxonomy" id="1293890"/>
    <lineage>
        <taxon>Bacteria</taxon>
        <taxon>Pseudomonadati</taxon>
        <taxon>Pseudomonadota</taxon>
        <taxon>Alphaproteobacteria</taxon>
        <taxon>Rhodospirillales</taxon>
        <taxon>Thalassospiraceae</taxon>
        <taxon>Thalassospira</taxon>
    </lineage>
</organism>
<evidence type="ECO:0000313" key="1">
    <source>
        <dbReference type="EMBL" id="OSQ47452.1"/>
    </source>
</evidence>
<evidence type="ECO:0008006" key="3">
    <source>
        <dbReference type="Google" id="ProtNLM"/>
    </source>
</evidence>
<dbReference type="EMBL" id="JFKB01000008">
    <property type="protein sequence ID" value="OSQ47452.1"/>
    <property type="molecule type" value="Genomic_DNA"/>
</dbReference>
<dbReference type="AlphaFoldDB" id="A0A1Y2LB56"/>
<protein>
    <recommendedName>
        <fullName evidence="3">YkuD domain-containing protein</fullName>
    </recommendedName>
</protein>
<comment type="caution">
    <text evidence="1">The sequence shown here is derived from an EMBL/GenBank/DDBJ whole genome shotgun (WGS) entry which is preliminary data.</text>
</comment>
<gene>
    <name evidence="1" type="ORF">TALK_13025</name>
</gene>